<organism evidence="1 2">
    <name type="scientific">Scutellospora calospora</name>
    <dbReference type="NCBI Taxonomy" id="85575"/>
    <lineage>
        <taxon>Eukaryota</taxon>
        <taxon>Fungi</taxon>
        <taxon>Fungi incertae sedis</taxon>
        <taxon>Mucoromycota</taxon>
        <taxon>Glomeromycotina</taxon>
        <taxon>Glomeromycetes</taxon>
        <taxon>Diversisporales</taxon>
        <taxon>Gigasporaceae</taxon>
        <taxon>Scutellospora</taxon>
    </lineage>
</organism>
<comment type="caution">
    <text evidence="1">The sequence shown here is derived from an EMBL/GenBank/DDBJ whole genome shotgun (WGS) entry which is preliminary data.</text>
</comment>
<evidence type="ECO:0000313" key="2">
    <source>
        <dbReference type="Proteomes" id="UP000789860"/>
    </source>
</evidence>
<feature type="non-terminal residue" evidence="1">
    <location>
        <position position="310"/>
    </location>
</feature>
<gene>
    <name evidence="1" type="ORF">SCALOS_LOCUS4500</name>
</gene>
<evidence type="ECO:0000313" key="1">
    <source>
        <dbReference type="EMBL" id="CAG8532137.1"/>
    </source>
</evidence>
<protein>
    <submittedName>
        <fullName evidence="1">7596_t:CDS:1</fullName>
    </submittedName>
</protein>
<dbReference type="Proteomes" id="UP000789860">
    <property type="component" value="Unassembled WGS sequence"/>
</dbReference>
<keyword evidence="2" id="KW-1185">Reference proteome</keyword>
<reference evidence="1" key="1">
    <citation type="submission" date="2021-06" db="EMBL/GenBank/DDBJ databases">
        <authorList>
            <person name="Kallberg Y."/>
            <person name="Tangrot J."/>
            <person name="Rosling A."/>
        </authorList>
    </citation>
    <scope>NUCLEOTIDE SEQUENCE</scope>
    <source>
        <strain evidence="1">AU212A</strain>
    </source>
</reference>
<accession>A0ACA9LIX2</accession>
<proteinExistence type="predicted"/>
<name>A0ACA9LIX2_9GLOM</name>
<dbReference type="EMBL" id="CAJVPM010006154">
    <property type="protein sequence ID" value="CAG8532137.1"/>
    <property type="molecule type" value="Genomic_DNA"/>
</dbReference>
<sequence length="310" mass="36251">MQRHQSTSWSNNHYRCSCCFPGPYSSEHVCPILPIPEPTYNSDLYSSNRIPNSQNISQYHQNEPTYYRNRHNSDNSNSSQNTYYRYRHSNDNSNSSLSQNMNTYTHQQHPQHPPTSFTSQFYNQSSDLILNRLSCLFMINALSSLLSRAGSRIRQHNSSRSPSPQNANLEEFTVVIPVIDHKVKKNLNDSPMKNPPFWRRLTWSFLTILNVYTFIGSVFLMVILSINGNITKTFSRLNYFIIIIGTLEFAPRMMNIYQIHLYTNGKINFCEALAIMFGKKELYLLYGKHHISYRQISSRFSRKHTTKIYD</sequence>